<evidence type="ECO:0000313" key="9">
    <source>
        <dbReference type="EMBL" id="AHW42468.1"/>
    </source>
</evidence>
<comment type="cofactor">
    <cofactor evidence="6">
        <name>heme</name>
        <dbReference type="ChEBI" id="CHEBI:30413"/>
    </cofactor>
</comment>
<comment type="similarity">
    <text evidence="2 7">Belongs to the cytochrome P450 family.</text>
</comment>
<dbReference type="InterPro" id="IPR017972">
    <property type="entry name" value="Cyt_P450_CS"/>
</dbReference>
<dbReference type="GO" id="GO:0005506">
    <property type="term" value="F:iron ion binding"/>
    <property type="evidence" value="ECO:0007669"/>
    <property type="project" value="InterPro"/>
</dbReference>
<evidence type="ECO:0000256" key="4">
    <source>
        <dbReference type="ARBA" id="ARBA00022989"/>
    </source>
</evidence>
<dbReference type="GO" id="GO:0009707">
    <property type="term" value="C:chloroplast outer membrane"/>
    <property type="evidence" value="ECO:0007669"/>
    <property type="project" value="TreeGrafter"/>
</dbReference>
<evidence type="ECO:0000256" key="8">
    <source>
        <dbReference type="SAM" id="Phobius"/>
    </source>
</evidence>
<dbReference type="Pfam" id="PF00067">
    <property type="entry name" value="p450"/>
    <property type="match status" value="1"/>
</dbReference>
<evidence type="ECO:0000256" key="6">
    <source>
        <dbReference type="PIRSR" id="PIRSR602401-1"/>
    </source>
</evidence>
<feature type="binding site" description="axial binding residue" evidence="6">
    <location>
        <position position="446"/>
    </location>
    <ligand>
        <name>heme</name>
        <dbReference type="ChEBI" id="CHEBI:30413"/>
    </ligand>
    <ligandPart>
        <name>Fe</name>
        <dbReference type="ChEBI" id="CHEBI:18248"/>
    </ligandPart>
</feature>
<keyword evidence="6 7" id="KW-0349">Heme</keyword>
<keyword evidence="4 8" id="KW-1133">Transmembrane helix</keyword>
<sequence>MEDVEVMFRGFLMAAAAICIVRLLWISRWPSKNYPPVVPGWPIVGNLLQLSEKKPHHTFTQWARKYGPIYSIRTGATSLVVLNSTQVAKEAMVTKFSAISTRKLPNALRILTSEKTMVAMSDYGEYHRMVKKLILTNLLGAAAQKQKSIHSLRESMLQSIMDNIHSQSVSAEGVNLRQIFINELFTFALKAVIGRDIESIYVEEIGSNLSKWEIYEILVADPMKGAIEVDWRDFFPYLRWVPYQHVEENMKRMDRRRNAVLRALIEDQKKLLAFGKEPNCYLDILLKEAPQLTQKQLEMSIWEPIIEASDTTLITVEWAMFELSKNPHSQDRLYRELQRVSGDEDVTEDLLPKLPYLSAVFQETLRKHPPVPILPLRYVQEDVELGGFHVPAGSQIAINIYGCHNNEKEWENPEEWKPERFDEELQSGEVLDWKRTMAFGAGKRACAGIVQATLIACTAIARFVQRFNWELAAGEEDSTDTLTLTTHKLHPLKAIVTPRSVSIPSNISMSNTSIHGNPL</sequence>
<dbReference type="AlphaFoldDB" id="X5CFL5"/>
<keyword evidence="7" id="KW-0560">Oxidoreductase</keyword>
<dbReference type="GO" id="GO:0005783">
    <property type="term" value="C:endoplasmic reticulum"/>
    <property type="evidence" value="ECO:0007669"/>
    <property type="project" value="TreeGrafter"/>
</dbReference>
<keyword evidence="7" id="KW-0503">Monooxygenase</keyword>
<keyword evidence="5 8" id="KW-0472">Membrane</keyword>
<dbReference type="SUPFAM" id="SSF48264">
    <property type="entry name" value="Cytochrome P450"/>
    <property type="match status" value="1"/>
</dbReference>
<accession>X5CFL5</accession>
<dbReference type="PRINTS" id="PR00463">
    <property type="entry name" value="EP450I"/>
</dbReference>
<protein>
    <submittedName>
        <fullName evidence="9">KO1</fullName>
    </submittedName>
</protein>
<dbReference type="InterPro" id="IPR036396">
    <property type="entry name" value="Cyt_P450_sf"/>
</dbReference>
<keyword evidence="6 7" id="KW-0408">Iron</keyword>
<dbReference type="GO" id="GO:0016709">
    <property type="term" value="F:oxidoreductase activity, acting on paired donors, with incorporation or reduction of molecular oxygen, NAD(P)H as one donor, and incorporation of one atom of oxygen"/>
    <property type="evidence" value="ECO:0007669"/>
    <property type="project" value="TreeGrafter"/>
</dbReference>
<proteinExistence type="evidence at transcript level"/>
<dbReference type="InterPro" id="IPR002401">
    <property type="entry name" value="Cyt_P450_E_grp-I"/>
</dbReference>
<dbReference type="InterPro" id="IPR001128">
    <property type="entry name" value="Cyt_P450"/>
</dbReference>
<dbReference type="PANTHER" id="PTHR47283:SF1">
    <property type="entry name" value="ENT-KAURENE OXIDASE, CHLOROPLASTIC"/>
    <property type="match status" value="1"/>
</dbReference>
<evidence type="ECO:0000256" key="7">
    <source>
        <dbReference type="RuleBase" id="RU000461"/>
    </source>
</evidence>
<evidence type="ECO:0000256" key="5">
    <source>
        <dbReference type="ARBA" id="ARBA00023136"/>
    </source>
</evidence>
<dbReference type="InterPro" id="IPR044225">
    <property type="entry name" value="KO_chloroplastic"/>
</dbReference>
<dbReference type="GO" id="GO:0009686">
    <property type="term" value="P:gibberellin biosynthetic process"/>
    <property type="evidence" value="ECO:0007669"/>
    <property type="project" value="InterPro"/>
</dbReference>
<name>X5CFL5_PINTB</name>
<dbReference type="Gene3D" id="1.10.630.10">
    <property type="entry name" value="Cytochrome P450"/>
    <property type="match status" value="1"/>
</dbReference>
<keyword evidence="6 7" id="KW-0479">Metal-binding</keyword>
<evidence type="ECO:0000256" key="2">
    <source>
        <dbReference type="ARBA" id="ARBA00010617"/>
    </source>
</evidence>
<evidence type="ECO:0000256" key="3">
    <source>
        <dbReference type="ARBA" id="ARBA00022692"/>
    </source>
</evidence>
<evidence type="ECO:0000256" key="1">
    <source>
        <dbReference type="ARBA" id="ARBA00004167"/>
    </source>
</evidence>
<dbReference type="PANTHER" id="PTHR47283">
    <property type="entry name" value="ENT-KAURENE OXIDASE, CHLOROPLASTIC"/>
    <property type="match status" value="1"/>
</dbReference>
<dbReference type="PROSITE" id="PS00086">
    <property type="entry name" value="CYTOCHROME_P450"/>
    <property type="match status" value="1"/>
</dbReference>
<reference evidence="9" key="1">
    <citation type="submission" date="2014-01" db="EMBL/GenBank/DDBJ databases">
        <title>Isolation and expression analysis of gibberellin metabolism genes in developing male and female cones of Pinus tabuliformis.</title>
        <authorList>
            <person name="Niu S."/>
            <person name="Li W."/>
            <person name="Chen X."/>
        </authorList>
    </citation>
    <scope>NUCLEOTIDE SEQUENCE</scope>
</reference>
<dbReference type="GO" id="GO:0052615">
    <property type="term" value="F:ent-kaurene oxidase activity"/>
    <property type="evidence" value="ECO:0007669"/>
    <property type="project" value="InterPro"/>
</dbReference>
<feature type="transmembrane region" description="Helical" evidence="8">
    <location>
        <begin position="6"/>
        <end position="25"/>
    </location>
</feature>
<dbReference type="EMBL" id="KJ158984">
    <property type="protein sequence ID" value="AHW42468.1"/>
    <property type="molecule type" value="mRNA"/>
</dbReference>
<dbReference type="GO" id="GO:0010241">
    <property type="term" value="P:ent-kaurene oxidation to kaurenoic acid"/>
    <property type="evidence" value="ECO:0007669"/>
    <property type="project" value="InterPro"/>
</dbReference>
<dbReference type="PRINTS" id="PR00385">
    <property type="entry name" value="P450"/>
</dbReference>
<comment type="subcellular location">
    <subcellularLocation>
        <location evidence="1">Membrane</location>
        <topology evidence="1">Single-pass membrane protein</topology>
    </subcellularLocation>
</comment>
<dbReference type="CDD" id="cd11075">
    <property type="entry name" value="CYP77_89"/>
    <property type="match status" value="1"/>
</dbReference>
<organism evidence="9">
    <name type="scientific">Pinus tabuliformis</name>
    <name type="common">Chinese red pine</name>
    <name type="synonym">Pinus leucosperma</name>
    <dbReference type="NCBI Taxonomy" id="88731"/>
    <lineage>
        <taxon>Eukaryota</taxon>
        <taxon>Viridiplantae</taxon>
        <taxon>Streptophyta</taxon>
        <taxon>Embryophyta</taxon>
        <taxon>Tracheophyta</taxon>
        <taxon>Spermatophyta</taxon>
        <taxon>Pinopsida</taxon>
        <taxon>Pinidae</taxon>
        <taxon>Conifers I</taxon>
        <taxon>Pinales</taxon>
        <taxon>Pinaceae</taxon>
        <taxon>Pinus</taxon>
        <taxon>Pinus subgen. Pinus</taxon>
    </lineage>
</organism>
<keyword evidence="3 8" id="KW-0812">Transmembrane</keyword>
<dbReference type="GO" id="GO:0020037">
    <property type="term" value="F:heme binding"/>
    <property type="evidence" value="ECO:0007669"/>
    <property type="project" value="InterPro"/>
</dbReference>